<protein>
    <submittedName>
        <fullName evidence="5">Substrate-binding protein-like domain-containing protein</fullName>
    </submittedName>
</protein>
<evidence type="ECO:0000313" key="6">
    <source>
        <dbReference type="Proteomes" id="UP000199323"/>
    </source>
</evidence>
<dbReference type="Proteomes" id="UP000199323">
    <property type="component" value="Unassembled WGS sequence"/>
</dbReference>
<evidence type="ECO:0000259" key="4">
    <source>
        <dbReference type="Pfam" id="PF13377"/>
    </source>
</evidence>
<dbReference type="SUPFAM" id="SSF53822">
    <property type="entry name" value="Periplasmic binding protein-like I"/>
    <property type="match status" value="1"/>
</dbReference>
<reference evidence="5 6" key="1">
    <citation type="submission" date="2016-10" db="EMBL/GenBank/DDBJ databases">
        <authorList>
            <person name="de Groot N.N."/>
        </authorList>
    </citation>
    <scope>NUCLEOTIDE SEQUENCE [LARGE SCALE GENOMIC DNA]</scope>
    <source>
        <strain evidence="5 6">CGMCC 4.3510</strain>
    </source>
</reference>
<proteinExistence type="predicted"/>
<keyword evidence="1" id="KW-0805">Transcription regulation</keyword>
<dbReference type="GO" id="GO:0003677">
    <property type="term" value="F:DNA binding"/>
    <property type="evidence" value="ECO:0007669"/>
    <property type="project" value="UniProtKB-KW"/>
</dbReference>
<dbReference type="AlphaFoldDB" id="A0A1I2AC18"/>
<evidence type="ECO:0000256" key="3">
    <source>
        <dbReference type="ARBA" id="ARBA00023163"/>
    </source>
</evidence>
<evidence type="ECO:0000256" key="2">
    <source>
        <dbReference type="ARBA" id="ARBA00023125"/>
    </source>
</evidence>
<dbReference type="RefSeq" id="WP_093712272.1">
    <property type="nucleotide sequence ID" value="NZ_FONG01000003.1"/>
</dbReference>
<accession>A0A1I2AC18</accession>
<organism evidence="5 6">
    <name type="scientific">Actinacidiphila alni</name>
    <dbReference type="NCBI Taxonomy" id="380248"/>
    <lineage>
        <taxon>Bacteria</taxon>
        <taxon>Bacillati</taxon>
        <taxon>Actinomycetota</taxon>
        <taxon>Actinomycetes</taxon>
        <taxon>Kitasatosporales</taxon>
        <taxon>Streptomycetaceae</taxon>
        <taxon>Actinacidiphila</taxon>
    </lineage>
</organism>
<dbReference type="STRING" id="380248.SAMN05216251_1031"/>
<keyword evidence="2" id="KW-0238">DNA-binding</keyword>
<dbReference type="InterPro" id="IPR028082">
    <property type="entry name" value="Peripla_BP_I"/>
</dbReference>
<feature type="domain" description="Transcriptional regulator LacI/GalR-like sensor" evidence="4">
    <location>
        <begin position="4"/>
        <end position="60"/>
    </location>
</feature>
<dbReference type="Pfam" id="PF13377">
    <property type="entry name" value="Peripla_BP_3"/>
    <property type="match status" value="1"/>
</dbReference>
<keyword evidence="3" id="KW-0804">Transcription</keyword>
<keyword evidence="6" id="KW-1185">Reference proteome</keyword>
<gene>
    <name evidence="5" type="ORF">SAMN05216251_1031</name>
</gene>
<dbReference type="Gene3D" id="3.40.50.2300">
    <property type="match status" value="2"/>
</dbReference>
<evidence type="ECO:0000313" key="5">
    <source>
        <dbReference type="EMBL" id="SFE40523.1"/>
    </source>
</evidence>
<dbReference type="EMBL" id="FONG01000003">
    <property type="protein sequence ID" value="SFE40523.1"/>
    <property type="molecule type" value="Genomic_DNA"/>
</dbReference>
<name>A0A1I2AC18_9ACTN</name>
<evidence type="ECO:0000256" key="1">
    <source>
        <dbReference type="ARBA" id="ARBA00023015"/>
    </source>
</evidence>
<dbReference type="InterPro" id="IPR046335">
    <property type="entry name" value="LacI/GalR-like_sensor"/>
</dbReference>
<sequence length="61" mass="6627">MVSVAEWTDPPLTTIRQDIEEMGRLMARLLLRALEPTAVEPGVPALSSIVTPTRLVVRASA</sequence>